<dbReference type="PANTHER" id="PTHR12598:SF0">
    <property type="entry name" value="COPPER HOMEOSTASIS PROTEIN CUTC HOMOLOG"/>
    <property type="match status" value="1"/>
</dbReference>
<dbReference type="EMBL" id="JANFQF010000024">
    <property type="protein sequence ID" value="MCQ4122050.1"/>
    <property type="molecule type" value="Genomic_DNA"/>
</dbReference>
<reference evidence="4 5" key="1">
    <citation type="submission" date="2022-07" db="EMBL/GenBank/DDBJ databases">
        <title>Degradation activity of malathion, p-nitrophenol and potential low-temperature adaptation strategy of Rhodococcus sp. FXJ9.536.</title>
        <authorList>
            <person name="Huang J."/>
            <person name="Huang Y."/>
        </authorList>
    </citation>
    <scope>NUCLEOTIDE SEQUENCE [LARGE SCALE GENOMIC DNA]</scope>
    <source>
        <strain evidence="4 5">FXJ9.536</strain>
    </source>
</reference>
<dbReference type="Proteomes" id="UP001524501">
    <property type="component" value="Unassembled WGS sequence"/>
</dbReference>
<proteinExistence type="inferred from homology"/>
<dbReference type="Pfam" id="PF03932">
    <property type="entry name" value="CutC"/>
    <property type="match status" value="1"/>
</dbReference>
<evidence type="ECO:0000256" key="3">
    <source>
        <dbReference type="SAM" id="MobiDB-lite"/>
    </source>
</evidence>
<comment type="subcellular location">
    <subcellularLocation>
        <location evidence="2">Cytoplasm</location>
    </subcellularLocation>
</comment>
<dbReference type="SUPFAM" id="SSF110395">
    <property type="entry name" value="CutC-like"/>
    <property type="match status" value="1"/>
</dbReference>
<dbReference type="PANTHER" id="PTHR12598">
    <property type="entry name" value="COPPER HOMEOSTASIS PROTEIN CUTC"/>
    <property type="match status" value="1"/>
</dbReference>
<sequence>MTARRPVFELAVQDVAGARIARRTGAARVELCAALGATGGVTPSVGMIEAVAAEGIGVHPLIRCRPGGFVYSREELAVMARDVRAALAAGAAGVVLGALTESGQIDAEAIAVLLDRVDPATEVTFHRAMDVVDDRAAALDVLVESGITRVLTSGGAPRCIDGLDALAAMAVRAGGRIQVMAGGGLRVEDITAVTECGVDAVHLSARRPVVDAGGSGGGTGSYEVTDETTAMAAAAAVRAESAARRAAPRPRGAGPRSSGPGVRH</sequence>
<dbReference type="InterPro" id="IPR005627">
    <property type="entry name" value="CutC-like"/>
</dbReference>
<dbReference type="HAMAP" id="MF_00795">
    <property type="entry name" value="CutC"/>
    <property type="match status" value="1"/>
</dbReference>
<comment type="caution">
    <text evidence="2">Once thought to be involved in copper homeostasis, experiments in E.coli have shown this is not the case.</text>
</comment>
<comment type="caution">
    <text evidence="4">The sequence shown here is derived from an EMBL/GenBank/DDBJ whole genome shotgun (WGS) entry which is preliminary data.</text>
</comment>
<evidence type="ECO:0000256" key="2">
    <source>
        <dbReference type="HAMAP-Rule" id="MF_00795"/>
    </source>
</evidence>
<accession>A0ABT1QLT5</accession>
<protein>
    <recommendedName>
        <fullName evidence="2">PF03932 family protein CutC</fullName>
    </recommendedName>
</protein>
<organism evidence="4 5">
    <name type="scientific">Rhodococcus tibetensis</name>
    <dbReference type="NCBI Taxonomy" id="2965064"/>
    <lineage>
        <taxon>Bacteria</taxon>
        <taxon>Bacillati</taxon>
        <taxon>Actinomycetota</taxon>
        <taxon>Actinomycetes</taxon>
        <taxon>Mycobacteriales</taxon>
        <taxon>Nocardiaceae</taxon>
        <taxon>Rhodococcus</taxon>
    </lineage>
</organism>
<feature type="region of interest" description="Disordered" evidence="3">
    <location>
        <begin position="233"/>
        <end position="264"/>
    </location>
</feature>
<evidence type="ECO:0000313" key="5">
    <source>
        <dbReference type="Proteomes" id="UP001524501"/>
    </source>
</evidence>
<dbReference type="InterPro" id="IPR036822">
    <property type="entry name" value="CutC-like_dom_sf"/>
</dbReference>
<feature type="compositionally biased region" description="Low complexity" evidence="3">
    <location>
        <begin position="249"/>
        <end position="264"/>
    </location>
</feature>
<evidence type="ECO:0000313" key="4">
    <source>
        <dbReference type="EMBL" id="MCQ4122050.1"/>
    </source>
</evidence>
<dbReference type="Gene3D" id="3.20.20.380">
    <property type="entry name" value="Copper homeostasis (CutC) domain"/>
    <property type="match status" value="1"/>
</dbReference>
<keyword evidence="5" id="KW-1185">Reference proteome</keyword>
<gene>
    <name evidence="2" type="primary">cutC</name>
    <name evidence="4" type="ORF">NOF53_23290</name>
</gene>
<evidence type="ECO:0000256" key="1">
    <source>
        <dbReference type="ARBA" id="ARBA00007768"/>
    </source>
</evidence>
<dbReference type="RefSeq" id="WP_255973213.1">
    <property type="nucleotide sequence ID" value="NZ_JANFQF010000024.1"/>
</dbReference>
<comment type="similarity">
    <text evidence="1 2">Belongs to the CutC family.</text>
</comment>
<keyword evidence="2" id="KW-0963">Cytoplasm</keyword>
<name>A0ABT1QLT5_9NOCA</name>